<dbReference type="PANTHER" id="PTHR42781:SF4">
    <property type="entry name" value="SPERMIDINE_PUTRESCINE IMPORT ATP-BINDING PROTEIN POTA"/>
    <property type="match status" value="1"/>
</dbReference>
<dbReference type="GO" id="GO:0016887">
    <property type="term" value="F:ATP hydrolysis activity"/>
    <property type="evidence" value="ECO:0007669"/>
    <property type="project" value="InterPro"/>
</dbReference>
<dbReference type="SUPFAM" id="SSF50331">
    <property type="entry name" value="MOP-like"/>
    <property type="match status" value="1"/>
</dbReference>
<dbReference type="InterPro" id="IPR027417">
    <property type="entry name" value="P-loop_NTPase"/>
</dbReference>
<evidence type="ECO:0000313" key="10">
    <source>
        <dbReference type="Proteomes" id="UP000032633"/>
    </source>
</evidence>
<dbReference type="OrthoDB" id="9802264at2"/>
<dbReference type="Gene3D" id="2.40.50.100">
    <property type="match status" value="1"/>
</dbReference>
<dbReference type="KEGG" id="pbj:VN24_13170"/>
<dbReference type="RefSeq" id="WP_045670778.1">
    <property type="nucleotide sequence ID" value="NZ_CP011058.1"/>
</dbReference>
<dbReference type="PROSITE" id="PS00211">
    <property type="entry name" value="ABC_TRANSPORTER_1"/>
    <property type="match status" value="1"/>
</dbReference>
<evidence type="ECO:0000256" key="2">
    <source>
        <dbReference type="ARBA" id="ARBA00022741"/>
    </source>
</evidence>
<accession>A0A0D5NJ04</accession>
<evidence type="ECO:0000256" key="6">
    <source>
        <dbReference type="ARBA" id="ARBA00066388"/>
    </source>
</evidence>
<dbReference type="PROSITE" id="PS50893">
    <property type="entry name" value="ABC_TRANSPORTER_2"/>
    <property type="match status" value="1"/>
</dbReference>
<protein>
    <recommendedName>
        <fullName evidence="7">Carnitine transport ATP-binding protein OpuCA</fullName>
        <ecNumber evidence="6">7.6.2.9</ecNumber>
    </recommendedName>
</protein>
<dbReference type="Proteomes" id="UP000032633">
    <property type="component" value="Chromosome"/>
</dbReference>
<dbReference type="STRING" id="1126833.VN24_13170"/>
<reference evidence="9 10" key="1">
    <citation type="journal article" date="2015" name="J. Biotechnol.">
        <title>Complete genome sequence of Paenibacillus beijingensis 7188(T) (=DSM 24997(T)), a novel rhizobacterium from jujube garden soil.</title>
        <authorList>
            <person name="Kwak Y."/>
            <person name="Shin J.H."/>
        </authorList>
    </citation>
    <scope>NUCLEOTIDE SEQUENCE [LARGE SCALE GENOMIC DNA]</scope>
    <source>
        <strain evidence="9 10">DSM 24997</strain>
    </source>
</reference>
<evidence type="ECO:0000256" key="5">
    <source>
        <dbReference type="ARBA" id="ARBA00063934"/>
    </source>
</evidence>
<evidence type="ECO:0000256" key="7">
    <source>
        <dbReference type="ARBA" id="ARBA00070305"/>
    </source>
</evidence>
<name>A0A0D5NJ04_9BACL</name>
<organism evidence="9 10">
    <name type="scientific">Paenibacillus beijingensis</name>
    <dbReference type="NCBI Taxonomy" id="1126833"/>
    <lineage>
        <taxon>Bacteria</taxon>
        <taxon>Bacillati</taxon>
        <taxon>Bacillota</taxon>
        <taxon>Bacilli</taxon>
        <taxon>Bacillales</taxon>
        <taxon>Paenibacillaceae</taxon>
        <taxon>Paenibacillus</taxon>
    </lineage>
</organism>
<evidence type="ECO:0000256" key="4">
    <source>
        <dbReference type="ARBA" id="ARBA00052482"/>
    </source>
</evidence>
<dbReference type="HOGENOM" id="CLU_000604_1_1_9"/>
<dbReference type="InterPro" id="IPR008995">
    <property type="entry name" value="Mo/tungstate-bd_C_term_dom"/>
</dbReference>
<proteinExistence type="predicted"/>
<comment type="catalytic activity">
    <reaction evidence="4">
        <text>a quaternary ammonium(out) + ATP + H2O = a quaternary ammonium(in) + ADP + phosphate + H(+)</text>
        <dbReference type="Rhea" id="RHEA:11036"/>
        <dbReference type="ChEBI" id="CHEBI:15377"/>
        <dbReference type="ChEBI" id="CHEBI:15378"/>
        <dbReference type="ChEBI" id="CHEBI:30616"/>
        <dbReference type="ChEBI" id="CHEBI:35267"/>
        <dbReference type="ChEBI" id="CHEBI:43474"/>
        <dbReference type="ChEBI" id="CHEBI:456216"/>
        <dbReference type="EC" id="7.6.2.9"/>
    </reaction>
</comment>
<dbReference type="GO" id="GO:0015418">
    <property type="term" value="F:ABC-type quaternary ammonium compound transporting activity"/>
    <property type="evidence" value="ECO:0007669"/>
    <property type="project" value="UniProtKB-EC"/>
</dbReference>
<evidence type="ECO:0000313" key="9">
    <source>
        <dbReference type="EMBL" id="AJY75349.1"/>
    </source>
</evidence>
<dbReference type="SMART" id="SM00382">
    <property type="entry name" value="AAA"/>
    <property type="match status" value="1"/>
</dbReference>
<dbReference type="InterPro" id="IPR017871">
    <property type="entry name" value="ABC_transporter-like_CS"/>
</dbReference>
<evidence type="ECO:0000256" key="1">
    <source>
        <dbReference type="ARBA" id="ARBA00022448"/>
    </source>
</evidence>
<feature type="domain" description="ABC transporter" evidence="8">
    <location>
        <begin position="4"/>
        <end position="234"/>
    </location>
</feature>
<comment type="subunit">
    <text evidence="5">The complex is composed of two ATP-binding proteins (OpuCA), two transmembrane proteins (OpuCB and OpuCD) and a solute-binding protein (OpuCC).</text>
</comment>
<sequence>MSELQITNLYKKYGENAVVSDLNIHVSSGEMISLLGPSGCGKTTTLRMIAGLHDPTSGSIKLDGQELTVVAPHKRNIGLVFQNYALFPHLNIFNNVAFGLRRHGVPKREIGDRVKAVLKSVHLDGYEERMPAQLSGGQQQRVALARTLVLKPRLVLFDEPLSNLDAKLRNILRIEIRKLQQEYGFTGIFVTHDQEEAMVLSDRIAVMNQGKIAQIGTPREIYTQPADSFVADFVGESNLLSVKSVETANEMWKIRLTGGQSVLAPQRDGLQKPASVIIRPEEAELLPAGSAEISPDHNQLEGTVTFIQYTGSSYMVDMEVVGMDKPFMIKIQNAKEEIGIAAGDKARVRWPIRTTFSL</sequence>
<dbReference type="PATRIC" id="fig|1126833.4.peg.2870"/>
<dbReference type="Pfam" id="PF08402">
    <property type="entry name" value="TOBE_2"/>
    <property type="match status" value="1"/>
</dbReference>
<dbReference type="PANTHER" id="PTHR42781">
    <property type="entry name" value="SPERMIDINE/PUTRESCINE IMPORT ATP-BINDING PROTEIN POTA"/>
    <property type="match status" value="1"/>
</dbReference>
<gene>
    <name evidence="9" type="ORF">VN24_13170</name>
</gene>
<dbReference type="GO" id="GO:0005524">
    <property type="term" value="F:ATP binding"/>
    <property type="evidence" value="ECO:0007669"/>
    <property type="project" value="UniProtKB-KW"/>
</dbReference>
<keyword evidence="2" id="KW-0547">Nucleotide-binding</keyword>
<dbReference type="InterPro" id="IPR003439">
    <property type="entry name" value="ABC_transporter-like_ATP-bd"/>
</dbReference>
<dbReference type="SUPFAM" id="SSF52540">
    <property type="entry name" value="P-loop containing nucleoside triphosphate hydrolases"/>
    <property type="match status" value="1"/>
</dbReference>
<dbReference type="InterPro" id="IPR013611">
    <property type="entry name" value="Transp-assoc_OB_typ2"/>
</dbReference>
<keyword evidence="1" id="KW-0813">Transport</keyword>
<dbReference type="Pfam" id="PF00005">
    <property type="entry name" value="ABC_tran"/>
    <property type="match status" value="1"/>
</dbReference>
<evidence type="ECO:0000259" key="8">
    <source>
        <dbReference type="PROSITE" id="PS50893"/>
    </source>
</evidence>
<dbReference type="Gene3D" id="3.40.50.300">
    <property type="entry name" value="P-loop containing nucleotide triphosphate hydrolases"/>
    <property type="match status" value="1"/>
</dbReference>
<dbReference type="EC" id="7.6.2.9" evidence="6"/>
<dbReference type="GO" id="GO:0043190">
    <property type="term" value="C:ATP-binding cassette (ABC) transporter complex"/>
    <property type="evidence" value="ECO:0007669"/>
    <property type="project" value="InterPro"/>
</dbReference>
<dbReference type="InterPro" id="IPR003593">
    <property type="entry name" value="AAA+_ATPase"/>
</dbReference>
<dbReference type="FunFam" id="3.40.50.300:FF:000425">
    <property type="entry name" value="Probable ABC transporter, ATP-binding subunit"/>
    <property type="match status" value="1"/>
</dbReference>
<dbReference type="EMBL" id="CP011058">
    <property type="protein sequence ID" value="AJY75349.1"/>
    <property type="molecule type" value="Genomic_DNA"/>
</dbReference>
<keyword evidence="3" id="KW-0067">ATP-binding</keyword>
<evidence type="ECO:0000256" key="3">
    <source>
        <dbReference type="ARBA" id="ARBA00022840"/>
    </source>
</evidence>
<keyword evidence="10" id="KW-1185">Reference proteome</keyword>
<reference evidence="10" key="2">
    <citation type="submission" date="2015-03" db="EMBL/GenBank/DDBJ databases">
        <title>Genome sequence of Paenibacillus beijingensis strain DSM 24997T.</title>
        <authorList>
            <person name="Kwak Y."/>
            <person name="Shin J.-H."/>
        </authorList>
    </citation>
    <scope>NUCLEOTIDE SEQUENCE [LARGE SCALE GENOMIC DNA]</scope>
    <source>
        <strain evidence="10">DSM 24997</strain>
    </source>
</reference>
<dbReference type="AlphaFoldDB" id="A0A0D5NJ04"/>
<dbReference type="InterPro" id="IPR050093">
    <property type="entry name" value="ABC_SmlMolc_Importer"/>
</dbReference>